<evidence type="ECO:0000256" key="2">
    <source>
        <dbReference type="ARBA" id="ARBA00022729"/>
    </source>
</evidence>
<dbReference type="PROSITE" id="PS51762">
    <property type="entry name" value="GH16_2"/>
    <property type="match status" value="1"/>
</dbReference>
<organism evidence="5 6">
    <name type="scientific">Flavivirga jejuensis</name>
    <dbReference type="NCBI Taxonomy" id="870487"/>
    <lineage>
        <taxon>Bacteria</taxon>
        <taxon>Pseudomonadati</taxon>
        <taxon>Bacteroidota</taxon>
        <taxon>Flavobacteriia</taxon>
        <taxon>Flavobacteriales</taxon>
        <taxon>Flavobacteriaceae</taxon>
        <taxon>Flavivirga</taxon>
    </lineage>
</organism>
<evidence type="ECO:0000256" key="3">
    <source>
        <dbReference type="SAM" id="SignalP"/>
    </source>
</evidence>
<dbReference type="PANTHER" id="PTHR10963:SF55">
    <property type="entry name" value="GLYCOSIDE HYDROLASE FAMILY 16 PROTEIN"/>
    <property type="match status" value="1"/>
</dbReference>
<name>A0ABT8WT33_9FLAO</name>
<gene>
    <name evidence="5" type="ORF">Q4Q40_19150</name>
</gene>
<proteinExistence type="inferred from homology"/>
<accession>A0ABT8WT33</accession>
<evidence type="ECO:0000259" key="4">
    <source>
        <dbReference type="PROSITE" id="PS51762"/>
    </source>
</evidence>
<dbReference type="RefSeq" id="WP_303303605.1">
    <property type="nucleotide sequence ID" value="NZ_BAABDA010000028.1"/>
</dbReference>
<dbReference type="NCBIfam" id="TIGR04183">
    <property type="entry name" value="Por_Secre_tail"/>
    <property type="match status" value="1"/>
</dbReference>
<feature type="domain" description="GH16" evidence="4">
    <location>
        <begin position="38"/>
        <end position="307"/>
    </location>
</feature>
<protein>
    <submittedName>
        <fullName evidence="5">Family 16 glycosylhydrolase</fullName>
    </submittedName>
</protein>
<dbReference type="EMBL" id="JAUOEL010000007">
    <property type="protein sequence ID" value="MDO5976323.1"/>
    <property type="molecule type" value="Genomic_DNA"/>
</dbReference>
<keyword evidence="6" id="KW-1185">Reference proteome</keyword>
<evidence type="ECO:0000313" key="5">
    <source>
        <dbReference type="EMBL" id="MDO5976323.1"/>
    </source>
</evidence>
<dbReference type="InterPro" id="IPR000757">
    <property type="entry name" value="Beta-glucanase-like"/>
</dbReference>
<dbReference type="CDD" id="cd08023">
    <property type="entry name" value="GH16_laminarinase_like"/>
    <property type="match status" value="1"/>
</dbReference>
<feature type="signal peptide" evidence="3">
    <location>
        <begin position="1"/>
        <end position="21"/>
    </location>
</feature>
<comment type="similarity">
    <text evidence="1">Belongs to the glycosyl hydrolase 16 family.</text>
</comment>
<dbReference type="Proteomes" id="UP001176806">
    <property type="component" value="Unassembled WGS sequence"/>
</dbReference>
<feature type="chain" id="PRO_5045607657" evidence="3">
    <location>
        <begin position="22"/>
        <end position="387"/>
    </location>
</feature>
<dbReference type="SUPFAM" id="SSF49899">
    <property type="entry name" value="Concanavalin A-like lectins/glucanases"/>
    <property type="match status" value="1"/>
</dbReference>
<dbReference type="InterPro" id="IPR050546">
    <property type="entry name" value="Glycosyl_Hydrlase_16"/>
</dbReference>
<dbReference type="InterPro" id="IPR026444">
    <property type="entry name" value="Secre_tail"/>
</dbReference>
<dbReference type="Pfam" id="PF18962">
    <property type="entry name" value="Por_Secre_tail"/>
    <property type="match status" value="1"/>
</dbReference>
<evidence type="ECO:0000256" key="1">
    <source>
        <dbReference type="ARBA" id="ARBA00006865"/>
    </source>
</evidence>
<dbReference type="Gene3D" id="2.60.120.200">
    <property type="match status" value="1"/>
</dbReference>
<dbReference type="InterPro" id="IPR013320">
    <property type="entry name" value="ConA-like_dom_sf"/>
</dbReference>
<dbReference type="Pfam" id="PF00722">
    <property type="entry name" value="Glyco_hydro_16"/>
    <property type="match status" value="1"/>
</dbReference>
<evidence type="ECO:0000313" key="6">
    <source>
        <dbReference type="Proteomes" id="UP001176806"/>
    </source>
</evidence>
<comment type="caution">
    <text evidence="5">The sequence shown here is derived from an EMBL/GenBank/DDBJ whole genome shotgun (WGS) entry which is preliminary data.</text>
</comment>
<sequence>MKLNYFKLFVLPLFVCQLVFAQETPIDFSAGTYLIDAIDYETIQIDPNALDVIYTDLVWADEFDIEGSVNPDNWHHQTQIIIPGVGWANQEEQHYTNRIDNSFVDNSGALNIVAKKENFTDQGLTKSYTSARLNSKFAFTYGRVDVRAKLPSGDGTWPAIWTLGKNINENGGFWDSSFGSVNWPVCGEIDIMEHGLDALNEVSSALHTPCCHGGNPNKGTILATDVANNFHVYSVNWSPDQITFLLDGVVFFTYNPTVKNGSTWPFFEDQYILLNVAMGGVAGAIDPAFTESSMVIDYVRVYQNTALSTEGFNNNTVKIFPNPANTYINITATGTINRVVLYDLLGTRILNKTKGSNRLDVTHLNPGIYLLEIYSGTKKLVKKVVIN</sequence>
<reference evidence="5" key="1">
    <citation type="submission" date="2023-07" db="EMBL/GenBank/DDBJ databases">
        <title>Two novel species in the genus Flavivirga.</title>
        <authorList>
            <person name="Kwon K."/>
        </authorList>
    </citation>
    <scope>NUCLEOTIDE SEQUENCE</scope>
    <source>
        <strain evidence="5">KACC 14158</strain>
    </source>
</reference>
<keyword evidence="2 3" id="KW-0732">Signal</keyword>
<dbReference type="PANTHER" id="PTHR10963">
    <property type="entry name" value="GLYCOSYL HYDROLASE-RELATED"/>
    <property type="match status" value="1"/>
</dbReference>